<evidence type="ECO:0000256" key="1">
    <source>
        <dbReference type="SAM" id="MobiDB-lite"/>
    </source>
</evidence>
<sequence length="355" mass="40813">MVGTATISIELELGWGLVRFDKMDKLSDDRTAETRYLSRLLDRCDEYDVPITFDVVGHLFHQDCDGEHGGPHDDDWWDADPGTSVSADPEFYAPDLIDDIRSRDVDHEICTHTYSHVECNRVEPRTVRWELDRAQRVHDAHGLPESTSIVPPRHSTPPTDALTDAGIRVKRVPHYDAEGQHRPSTRVQKLHEILLESYPAIEPERNDGVLETYSPEYTTLAVPFLQTGTYSPHPVYRSLPVRVRRRLHERKLRRGLAAAADDDSFVHYWCHLYDFANEQQWPQIESFVRHLAERRDAGAIRTLTMRELHEDAMSRRRSASGRGDWTDEHSRPTPHAEQPRQPDPATLSDPIESGR</sequence>
<dbReference type="SUPFAM" id="SSF88713">
    <property type="entry name" value="Glycoside hydrolase/deacetylase"/>
    <property type="match status" value="1"/>
</dbReference>
<name>A0ABD5PNX3_9EURY</name>
<comment type="caution">
    <text evidence="3">The sequence shown here is derived from an EMBL/GenBank/DDBJ whole genome shotgun (WGS) entry which is preliminary data.</text>
</comment>
<dbReference type="RefSeq" id="WP_250142610.1">
    <property type="nucleotide sequence ID" value="NZ_JALIQP010000008.1"/>
</dbReference>
<evidence type="ECO:0000259" key="2">
    <source>
        <dbReference type="Pfam" id="PF01522"/>
    </source>
</evidence>
<dbReference type="EMBL" id="JBHSFA010000004">
    <property type="protein sequence ID" value="MFC4541756.1"/>
    <property type="molecule type" value="Genomic_DNA"/>
</dbReference>
<feature type="domain" description="NodB homology" evidence="2">
    <location>
        <begin position="31"/>
        <end position="155"/>
    </location>
</feature>
<dbReference type="Proteomes" id="UP001595898">
    <property type="component" value="Unassembled WGS sequence"/>
</dbReference>
<protein>
    <submittedName>
        <fullName evidence="3">Polysaccharide deacetylase family protein</fullName>
    </submittedName>
</protein>
<organism evidence="3 4">
    <name type="scientific">Halosolutus amylolyticus</name>
    <dbReference type="NCBI Taxonomy" id="2932267"/>
    <lineage>
        <taxon>Archaea</taxon>
        <taxon>Methanobacteriati</taxon>
        <taxon>Methanobacteriota</taxon>
        <taxon>Stenosarchaea group</taxon>
        <taxon>Halobacteria</taxon>
        <taxon>Halobacteriales</taxon>
        <taxon>Natrialbaceae</taxon>
        <taxon>Halosolutus</taxon>
    </lineage>
</organism>
<dbReference type="InterPro" id="IPR002509">
    <property type="entry name" value="NODB_dom"/>
</dbReference>
<dbReference type="Pfam" id="PF01522">
    <property type="entry name" value="Polysacc_deac_1"/>
    <property type="match status" value="1"/>
</dbReference>
<reference evidence="3 4" key="1">
    <citation type="journal article" date="2019" name="Int. J. Syst. Evol. Microbiol.">
        <title>The Global Catalogue of Microorganisms (GCM) 10K type strain sequencing project: providing services to taxonomists for standard genome sequencing and annotation.</title>
        <authorList>
            <consortium name="The Broad Institute Genomics Platform"/>
            <consortium name="The Broad Institute Genome Sequencing Center for Infectious Disease"/>
            <person name="Wu L."/>
            <person name="Ma J."/>
        </authorList>
    </citation>
    <scope>NUCLEOTIDE SEQUENCE [LARGE SCALE GENOMIC DNA]</scope>
    <source>
        <strain evidence="3 4">WLHS5</strain>
    </source>
</reference>
<proteinExistence type="predicted"/>
<dbReference type="InterPro" id="IPR011330">
    <property type="entry name" value="Glyco_hydro/deAcase_b/a-brl"/>
</dbReference>
<feature type="region of interest" description="Disordered" evidence="1">
    <location>
        <begin position="311"/>
        <end position="355"/>
    </location>
</feature>
<evidence type="ECO:0000313" key="3">
    <source>
        <dbReference type="EMBL" id="MFC4541756.1"/>
    </source>
</evidence>
<evidence type="ECO:0000313" key="4">
    <source>
        <dbReference type="Proteomes" id="UP001595898"/>
    </source>
</evidence>
<dbReference type="AlphaFoldDB" id="A0ABD5PNX3"/>
<feature type="region of interest" description="Disordered" evidence="1">
    <location>
        <begin position="143"/>
        <end position="162"/>
    </location>
</feature>
<dbReference type="Gene3D" id="3.20.20.370">
    <property type="entry name" value="Glycoside hydrolase/deacetylase"/>
    <property type="match status" value="1"/>
</dbReference>
<keyword evidence="4" id="KW-1185">Reference proteome</keyword>
<accession>A0ABD5PNX3</accession>
<gene>
    <name evidence="3" type="ORF">ACFO5R_07430</name>
</gene>